<sequence>MLVVTLESHVLMDINYSYNLESLTNSTKQPGCHLLLGQEIATPACEEITIHVTRSVEVPLQLGVDDPYHFKIDIEQVQQRLNLINKIYDNVVVVGLMILNVEFYNYSNVIEELKSQPSLQSAKVIFHYEPTIKNIKVDHHQRNAVDAELILNCYLFDTGDRIGYILKQNVIDIVPSDIVVNNGIGISNYTFASSSSSRNKNPQATTLQDNDEEENNRDEIKLRKLIKMIDNMIHYLEMFENGEYIIKEKKGIKINDKILRRISILISDLQKSPTKDIEDEIMNKENEIRIIQIACEQWEMLNK</sequence>
<protein>
    <submittedName>
        <fullName evidence="2">Uncharacterized protein</fullName>
    </submittedName>
</protein>
<name>G0W5X0_NAUDC</name>
<dbReference type="RefSeq" id="XP_003668424.1">
    <property type="nucleotide sequence ID" value="XM_003668376.1"/>
</dbReference>
<dbReference type="GeneID" id="11496220"/>
<dbReference type="OrthoDB" id="4033014at2759"/>
<proteinExistence type="predicted"/>
<evidence type="ECO:0000313" key="2">
    <source>
        <dbReference type="EMBL" id="CCD23181.1"/>
    </source>
</evidence>
<dbReference type="OMA" id="IACEQWE"/>
<dbReference type="HOGENOM" id="CLU_065861_0_0_1"/>
<dbReference type="EMBL" id="HE580268">
    <property type="protein sequence ID" value="CCD23181.1"/>
    <property type="molecule type" value="Genomic_DNA"/>
</dbReference>
<dbReference type="AlphaFoldDB" id="G0W5X0"/>
<organism evidence="2 3">
    <name type="scientific">Naumovozyma dairenensis (strain ATCC 10597 / BCRC 20456 / CBS 421 / NBRC 0211 / NRRL Y-12639)</name>
    <name type="common">Saccharomyces dairenensis</name>
    <dbReference type="NCBI Taxonomy" id="1071378"/>
    <lineage>
        <taxon>Eukaryota</taxon>
        <taxon>Fungi</taxon>
        <taxon>Dikarya</taxon>
        <taxon>Ascomycota</taxon>
        <taxon>Saccharomycotina</taxon>
        <taxon>Saccharomycetes</taxon>
        <taxon>Saccharomycetales</taxon>
        <taxon>Saccharomycetaceae</taxon>
        <taxon>Naumovozyma</taxon>
    </lineage>
</organism>
<feature type="compositionally biased region" description="Polar residues" evidence="1">
    <location>
        <begin position="192"/>
        <end position="208"/>
    </location>
</feature>
<accession>G0W5X0</accession>
<keyword evidence="3" id="KW-1185">Reference proteome</keyword>
<dbReference type="eggNOG" id="ENOG502SA4H">
    <property type="taxonomic scope" value="Eukaryota"/>
</dbReference>
<reference evidence="2 3" key="1">
    <citation type="journal article" date="2011" name="Proc. Natl. Acad. Sci. U.S.A.">
        <title>Evolutionary erosion of yeast sex chromosomes by mating-type switching accidents.</title>
        <authorList>
            <person name="Gordon J.L."/>
            <person name="Armisen D."/>
            <person name="Proux-Wera E."/>
            <person name="Oheigeartaigh S.S."/>
            <person name="Byrne K.P."/>
            <person name="Wolfe K.H."/>
        </authorList>
    </citation>
    <scope>NUCLEOTIDE SEQUENCE [LARGE SCALE GENOMIC DNA]</scope>
    <source>
        <strain evidence="3">ATCC 10597 / BCRC 20456 / CBS 421 / NBRC 0211 / NRRL Y-12639</strain>
    </source>
</reference>
<dbReference type="KEGG" id="ndi:NDAI_0B01470"/>
<dbReference type="Proteomes" id="UP000000689">
    <property type="component" value="Chromosome 2"/>
</dbReference>
<feature type="region of interest" description="Disordered" evidence="1">
    <location>
        <begin position="192"/>
        <end position="215"/>
    </location>
</feature>
<gene>
    <name evidence="2" type="primary">NDAI0B01470</name>
    <name evidence="2" type="ordered locus">NDAI_0B01470</name>
</gene>
<evidence type="ECO:0000313" key="3">
    <source>
        <dbReference type="Proteomes" id="UP000000689"/>
    </source>
</evidence>
<evidence type="ECO:0000256" key="1">
    <source>
        <dbReference type="SAM" id="MobiDB-lite"/>
    </source>
</evidence>